<evidence type="ECO:0000313" key="2">
    <source>
        <dbReference type="Proteomes" id="UP000192223"/>
    </source>
</evidence>
<dbReference type="Proteomes" id="UP000192223">
    <property type="component" value="Unplaced"/>
</dbReference>
<dbReference type="InParanoid" id="A0A7F5R3U3"/>
<dbReference type="GeneID" id="112904350"/>
<gene>
    <name evidence="3" type="primary">LOC112904350</name>
</gene>
<sequence>MTSSFIELTCLVSENTLCTSDSKTKIQKIVTEGDRFLDRCISQAGSEIRNSSSQFVAETNKAVSKGHAILDSLDDCMQKTGFQQFSCYRKVMNNDVEPLTGTLLETIRKHKDNHMSSLKVRSNAFNCFENVLSIYKKKVAEVLTEALRC</sequence>
<evidence type="ECO:0000313" key="3">
    <source>
        <dbReference type="RefSeq" id="XP_025829944.1"/>
    </source>
</evidence>
<dbReference type="OrthoDB" id="6769268at2759"/>
<proteinExistence type="predicted"/>
<dbReference type="KEGG" id="apln:112904350"/>
<protein>
    <submittedName>
        <fullName evidence="3">Uncharacterized protein LOC112904350</fullName>
    </submittedName>
</protein>
<keyword evidence="2" id="KW-1185">Reference proteome</keyword>
<accession>A0A7F5R3U3</accession>
<name>A0A7F5R3U3_AGRPL</name>
<dbReference type="AlphaFoldDB" id="A0A7F5R3U3"/>
<dbReference type="RefSeq" id="XP_025829944.1">
    <property type="nucleotide sequence ID" value="XM_025974159.1"/>
</dbReference>
<dbReference type="InterPro" id="IPR007931">
    <property type="entry name" value="TsetseEP"/>
</dbReference>
<dbReference type="Pfam" id="PF05267">
    <property type="entry name" value="DUF725"/>
    <property type="match status" value="1"/>
</dbReference>
<feature type="domain" description="Protein TsetseEP" evidence="1">
    <location>
        <begin position="16"/>
        <end position="100"/>
    </location>
</feature>
<evidence type="ECO:0000259" key="1">
    <source>
        <dbReference type="Pfam" id="PF05267"/>
    </source>
</evidence>
<reference evidence="3" key="1">
    <citation type="submission" date="2025-08" db="UniProtKB">
        <authorList>
            <consortium name="RefSeq"/>
        </authorList>
    </citation>
    <scope>IDENTIFICATION</scope>
    <source>
        <tissue evidence="3">Entire body</tissue>
    </source>
</reference>
<organism evidence="2 3">
    <name type="scientific">Agrilus planipennis</name>
    <name type="common">Emerald ash borer</name>
    <name type="synonym">Agrilus marcopoli</name>
    <dbReference type="NCBI Taxonomy" id="224129"/>
    <lineage>
        <taxon>Eukaryota</taxon>
        <taxon>Metazoa</taxon>
        <taxon>Ecdysozoa</taxon>
        <taxon>Arthropoda</taxon>
        <taxon>Hexapoda</taxon>
        <taxon>Insecta</taxon>
        <taxon>Pterygota</taxon>
        <taxon>Neoptera</taxon>
        <taxon>Endopterygota</taxon>
        <taxon>Coleoptera</taxon>
        <taxon>Polyphaga</taxon>
        <taxon>Elateriformia</taxon>
        <taxon>Buprestoidea</taxon>
        <taxon>Buprestidae</taxon>
        <taxon>Agrilinae</taxon>
        <taxon>Agrilus</taxon>
    </lineage>
</organism>